<evidence type="ECO:0000313" key="1">
    <source>
        <dbReference type="EMBL" id="CCD49216.1"/>
    </source>
</evidence>
<dbReference type="EMBL" id="FQ790300">
    <property type="protein sequence ID" value="CCD49216.1"/>
    <property type="molecule type" value="Genomic_DNA"/>
</dbReference>
<proteinExistence type="predicted"/>
<sequence>MVSNLLVKTMSYTCNAPSPLTTKRSKVLDEADEDILVVKIKPLTCTDLRMIKGRACEMIITRDEMN</sequence>
<dbReference type="Proteomes" id="UP000008177">
    <property type="component" value="Unplaced contigs"/>
</dbReference>
<dbReference type="OrthoDB" id="3456661at2759"/>
<dbReference type="InParanoid" id="G2Y9E0"/>
<protein>
    <submittedName>
        <fullName evidence="1">Uncharacterized protein</fullName>
    </submittedName>
</protein>
<organism evidence="1 2">
    <name type="scientific">Botryotinia fuckeliana (strain T4)</name>
    <name type="common">Noble rot fungus</name>
    <name type="synonym">Botrytis cinerea</name>
    <dbReference type="NCBI Taxonomy" id="999810"/>
    <lineage>
        <taxon>Eukaryota</taxon>
        <taxon>Fungi</taxon>
        <taxon>Dikarya</taxon>
        <taxon>Ascomycota</taxon>
        <taxon>Pezizomycotina</taxon>
        <taxon>Leotiomycetes</taxon>
        <taxon>Helotiales</taxon>
        <taxon>Sclerotiniaceae</taxon>
        <taxon>Botrytis</taxon>
    </lineage>
</organism>
<accession>G2Y9E0</accession>
<dbReference type="AlphaFoldDB" id="G2Y9E0"/>
<evidence type="ECO:0000313" key="2">
    <source>
        <dbReference type="Proteomes" id="UP000008177"/>
    </source>
</evidence>
<name>G2Y9E0_BOTF4</name>
<reference evidence="2" key="1">
    <citation type="journal article" date="2011" name="PLoS Genet.">
        <title>Genomic analysis of the necrotrophic fungal pathogens Sclerotinia sclerotiorum and Botrytis cinerea.</title>
        <authorList>
            <person name="Amselem J."/>
            <person name="Cuomo C.A."/>
            <person name="van Kan J.A."/>
            <person name="Viaud M."/>
            <person name="Benito E.P."/>
            <person name="Couloux A."/>
            <person name="Coutinho P.M."/>
            <person name="de Vries R.P."/>
            <person name="Dyer P.S."/>
            <person name="Fillinger S."/>
            <person name="Fournier E."/>
            <person name="Gout L."/>
            <person name="Hahn M."/>
            <person name="Kohn L."/>
            <person name="Lapalu N."/>
            <person name="Plummer K.M."/>
            <person name="Pradier J.M."/>
            <person name="Quevillon E."/>
            <person name="Sharon A."/>
            <person name="Simon A."/>
            <person name="ten Have A."/>
            <person name="Tudzynski B."/>
            <person name="Tudzynski P."/>
            <person name="Wincker P."/>
            <person name="Andrew M."/>
            <person name="Anthouard V."/>
            <person name="Beever R.E."/>
            <person name="Beffa R."/>
            <person name="Benoit I."/>
            <person name="Bouzid O."/>
            <person name="Brault B."/>
            <person name="Chen Z."/>
            <person name="Choquer M."/>
            <person name="Collemare J."/>
            <person name="Cotton P."/>
            <person name="Danchin E.G."/>
            <person name="Da Silva C."/>
            <person name="Gautier A."/>
            <person name="Giraud C."/>
            <person name="Giraud T."/>
            <person name="Gonzalez C."/>
            <person name="Grossetete S."/>
            <person name="Guldener U."/>
            <person name="Henrissat B."/>
            <person name="Howlett B.J."/>
            <person name="Kodira C."/>
            <person name="Kretschmer M."/>
            <person name="Lappartient A."/>
            <person name="Leroch M."/>
            <person name="Levis C."/>
            <person name="Mauceli E."/>
            <person name="Neuveglise C."/>
            <person name="Oeser B."/>
            <person name="Pearson M."/>
            <person name="Poulain J."/>
            <person name="Poussereau N."/>
            <person name="Quesneville H."/>
            <person name="Rascle C."/>
            <person name="Schumacher J."/>
            <person name="Segurens B."/>
            <person name="Sexton A."/>
            <person name="Silva E."/>
            <person name="Sirven C."/>
            <person name="Soanes D.M."/>
            <person name="Talbot N.J."/>
            <person name="Templeton M."/>
            <person name="Yandava C."/>
            <person name="Yarden O."/>
            <person name="Zeng Q."/>
            <person name="Rollins J.A."/>
            <person name="Lebrun M.H."/>
            <person name="Dickman M."/>
        </authorList>
    </citation>
    <scope>NUCLEOTIDE SEQUENCE [LARGE SCALE GENOMIC DNA]</scope>
    <source>
        <strain evidence="2">T4</strain>
    </source>
</reference>
<dbReference type="HOGENOM" id="CLU_2830916_0_0_1"/>
<gene>
    <name evidence="1" type="ORF">BofuT4_uP030920.1</name>
</gene>